<dbReference type="InterPro" id="IPR020569">
    <property type="entry name" value="UPF0029_Impact_CS"/>
</dbReference>
<reference evidence="3" key="1">
    <citation type="submission" date="2019-06" db="EMBL/GenBank/DDBJ databases">
        <authorList>
            <person name="Murdoch R.W."/>
            <person name="Fathepure B."/>
        </authorList>
    </citation>
    <scope>NUCLEOTIDE SEQUENCE</scope>
</reference>
<evidence type="ECO:0000313" key="3">
    <source>
        <dbReference type="EMBL" id="QEA05460.1"/>
    </source>
</evidence>
<name>A0A5B8R9N0_9ZZZZ</name>
<dbReference type="AlphaFoldDB" id="A0A5B8R9N0"/>
<dbReference type="InterPro" id="IPR036956">
    <property type="entry name" value="Impact_N_sf"/>
</dbReference>
<dbReference type="SUPFAM" id="SSF54980">
    <property type="entry name" value="EF-G C-terminal domain-like"/>
    <property type="match status" value="1"/>
</dbReference>
<comment type="similarity">
    <text evidence="1">Belongs to the IMPACT family.</text>
</comment>
<dbReference type="Pfam" id="PF01205">
    <property type="entry name" value="Impact_N"/>
    <property type="match status" value="1"/>
</dbReference>
<gene>
    <name evidence="3" type="primary">yigZ</name>
    <name evidence="3" type="ORF">KBTEX_01783</name>
</gene>
<dbReference type="InterPro" id="IPR023582">
    <property type="entry name" value="Impact"/>
</dbReference>
<dbReference type="InterPro" id="IPR035647">
    <property type="entry name" value="EFG_III/V"/>
</dbReference>
<proteinExistence type="inferred from homology"/>
<dbReference type="InterPro" id="IPR020568">
    <property type="entry name" value="Ribosomal_Su5_D2-typ_SF"/>
</dbReference>
<dbReference type="InterPro" id="IPR001498">
    <property type="entry name" value="Impact_N"/>
</dbReference>
<sequence length="213" mass="22417">MADTAPLVPAGPARAETLVRKSRFIAHAERAETRGEAFAVVDRLTAEFPDARHHCWAYLVGDPEGAASAAVSDAGEPSGTAGRPILGVIQHKGIADVVVVVVRYFGGIKLGAGGLTRAYAGATEQVLSALELTRHRPCSRVRLHMGFAVEQPLRHWASGHDAWPCSVDYGEGVVMELVLPDDELEALSAFCGAQGVRMEAPATVPGTDGEGRG</sequence>
<organism evidence="3">
    <name type="scientific">uncultured organism</name>
    <dbReference type="NCBI Taxonomy" id="155900"/>
    <lineage>
        <taxon>unclassified sequences</taxon>
        <taxon>environmental samples</taxon>
    </lineage>
</organism>
<dbReference type="PANTHER" id="PTHR16301:SF20">
    <property type="entry name" value="IMPACT FAMILY MEMBER YIGZ"/>
    <property type="match status" value="1"/>
</dbReference>
<accession>A0A5B8R9N0</accession>
<dbReference type="PANTHER" id="PTHR16301">
    <property type="entry name" value="IMPACT-RELATED"/>
    <property type="match status" value="1"/>
</dbReference>
<dbReference type="PROSITE" id="PS00910">
    <property type="entry name" value="UPF0029"/>
    <property type="match status" value="1"/>
</dbReference>
<dbReference type="SUPFAM" id="SSF54211">
    <property type="entry name" value="Ribosomal protein S5 domain 2-like"/>
    <property type="match status" value="1"/>
</dbReference>
<evidence type="ECO:0000256" key="1">
    <source>
        <dbReference type="ARBA" id="ARBA00007665"/>
    </source>
</evidence>
<dbReference type="Gene3D" id="3.30.230.30">
    <property type="entry name" value="Impact, N-terminal domain"/>
    <property type="match status" value="1"/>
</dbReference>
<protein>
    <submittedName>
        <fullName evidence="3">IMPACT family member YigZ</fullName>
    </submittedName>
</protein>
<dbReference type="EMBL" id="MN079102">
    <property type="protein sequence ID" value="QEA05460.1"/>
    <property type="molecule type" value="Genomic_DNA"/>
</dbReference>
<evidence type="ECO:0000259" key="2">
    <source>
        <dbReference type="Pfam" id="PF01205"/>
    </source>
</evidence>
<feature type="domain" description="Impact N-terminal" evidence="2">
    <location>
        <begin position="20"/>
        <end position="127"/>
    </location>
</feature>